<sequence length="180" mass="20609">MVSDPFDITRIERPDPALLRYYILCSLASGPLFPLVLIPLLCRYYTLRYRFDDRGISLSWGVLFRSETYLTYKRIQDIHLNRNIIQRWLGLATLTVQTASGAATPEMKIEGVLEAEPLRDYLYSQMRGTRHENDVSESTLPPASISSVPAGEEDVLQLLMGIRDSIDVLTRRIATMEERQ</sequence>
<feature type="transmembrane region" description="Helical" evidence="1">
    <location>
        <begin position="20"/>
        <end position="42"/>
    </location>
</feature>
<evidence type="ECO:0000259" key="2">
    <source>
        <dbReference type="Pfam" id="PF03703"/>
    </source>
</evidence>
<dbReference type="EMBL" id="SJPU01000002">
    <property type="protein sequence ID" value="TWU16907.1"/>
    <property type="molecule type" value="Genomic_DNA"/>
</dbReference>
<name>A0A5C6BYZ0_9BACT</name>
<evidence type="ECO:0000313" key="3">
    <source>
        <dbReference type="EMBL" id="TWU16907.1"/>
    </source>
</evidence>
<dbReference type="PANTHER" id="PTHR34473">
    <property type="entry name" value="UPF0699 TRANSMEMBRANE PROTEIN YDBS"/>
    <property type="match status" value="1"/>
</dbReference>
<proteinExistence type="predicted"/>
<evidence type="ECO:0000256" key="1">
    <source>
        <dbReference type="SAM" id="Phobius"/>
    </source>
</evidence>
<accession>A0A5C6BYZ0</accession>
<protein>
    <submittedName>
        <fullName evidence="3">Bacterial membrane flanked domain protein</fullName>
    </submittedName>
</protein>
<organism evidence="3 4">
    <name type="scientific">Allorhodopirellula heiligendammensis</name>
    <dbReference type="NCBI Taxonomy" id="2714739"/>
    <lineage>
        <taxon>Bacteria</taxon>
        <taxon>Pseudomonadati</taxon>
        <taxon>Planctomycetota</taxon>
        <taxon>Planctomycetia</taxon>
        <taxon>Pirellulales</taxon>
        <taxon>Pirellulaceae</taxon>
        <taxon>Allorhodopirellula</taxon>
    </lineage>
</organism>
<keyword evidence="1" id="KW-0812">Transmembrane</keyword>
<dbReference type="Proteomes" id="UP000319908">
    <property type="component" value="Unassembled WGS sequence"/>
</dbReference>
<keyword evidence="4" id="KW-1185">Reference proteome</keyword>
<feature type="domain" description="YdbS-like PH" evidence="2">
    <location>
        <begin position="44"/>
        <end position="121"/>
    </location>
</feature>
<dbReference type="InterPro" id="IPR005182">
    <property type="entry name" value="YdbS-like_PH"/>
</dbReference>
<dbReference type="AlphaFoldDB" id="A0A5C6BYZ0"/>
<keyword evidence="1" id="KW-0472">Membrane</keyword>
<dbReference type="Pfam" id="PF03703">
    <property type="entry name" value="bPH_2"/>
    <property type="match status" value="1"/>
</dbReference>
<evidence type="ECO:0000313" key="4">
    <source>
        <dbReference type="Proteomes" id="UP000319908"/>
    </source>
</evidence>
<dbReference type="OrthoDB" id="5382945at2"/>
<reference evidence="3 4" key="1">
    <citation type="journal article" date="2020" name="Antonie Van Leeuwenhoek">
        <title>Rhodopirellula heiligendammensis sp. nov., Rhodopirellula pilleata sp. nov., and Rhodopirellula solitaria sp. nov. isolated from natural or artificial marine surfaces in Northern Germany and California, USA, and emended description of the genus Rhodopirellula.</title>
        <authorList>
            <person name="Kallscheuer N."/>
            <person name="Wiegand S."/>
            <person name="Jogler M."/>
            <person name="Boedeker C."/>
            <person name="Peeters S.H."/>
            <person name="Rast P."/>
            <person name="Heuer A."/>
            <person name="Jetten M.S.M."/>
            <person name="Rohde M."/>
            <person name="Jogler C."/>
        </authorList>
    </citation>
    <scope>NUCLEOTIDE SEQUENCE [LARGE SCALE GENOMIC DNA]</scope>
    <source>
        <strain evidence="3 4">Poly21</strain>
    </source>
</reference>
<dbReference type="PANTHER" id="PTHR34473:SF2">
    <property type="entry name" value="UPF0699 TRANSMEMBRANE PROTEIN YDBT"/>
    <property type="match status" value="1"/>
</dbReference>
<keyword evidence="1" id="KW-1133">Transmembrane helix</keyword>
<comment type="caution">
    <text evidence="3">The sequence shown here is derived from an EMBL/GenBank/DDBJ whole genome shotgun (WGS) entry which is preliminary data.</text>
</comment>
<dbReference type="RefSeq" id="WP_146408446.1">
    <property type="nucleotide sequence ID" value="NZ_SJPU01000002.1"/>
</dbReference>
<gene>
    <name evidence="3" type="ORF">Poly21_41150</name>
</gene>